<dbReference type="Proteomes" id="UP001249851">
    <property type="component" value="Unassembled WGS sequence"/>
</dbReference>
<evidence type="ECO:0000313" key="2">
    <source>
        <dbReference type="Proteomes" id="UP001249851"/>
    </source>
</evidence>
<dbReference type="InterPro" id="IPR016135">
    <property type="entry name" value="UBQ-conjugating_enzyme/RWD"/>
</dbReference>
<dbReference type="SUPFAM" id="SSF54495">
    <property type="entry name" value="UBC-like"/>
    <property type="match status" value="1"/>
</dbReference>
<sequence>MGWTSSQKSRLAYEKQILEKYFGSKVSWINPSEDTRIEVSVTCSNDKKYTLRVYIPSNFPNDCPKMVVIPPQSSWFSYYLRKKDGSKMNGTSSKFHTLSGIDGYTRICHFNDSLWTDNNTLYQVVMKGLIWLEAYEAHLRTGKSMDVFLAEMA</sequence>
<keyword evidence="2" id="KW-1185">Reference proteome</keyword>
<comment type="caution">
    <text evidence="1">The sequence shown here is derived from an EMBL/GenBank/DDBJ whole genome shotgun (WGS) entry which is preliminary data.</text>
</comment>
<evidence type="ECO:0000313" key="1">
    <source>
        <dbReference type="EMBL" id="KAK2563440.1"/>
    </source>
</evidence>
<dbReference type="AlphaFoldDB" id="A0AAD9QM27"/>
<protein>
    <submittedName>
        <fullName evidence="1">Uncharacterized protein</fullName>
    </submittedName>
</protein>
<dbReference type="EMBL" id="JARQWQ010000025">
    <property type="protein sequence ID" value="KAK2563440.1"/>
    <property type="molecule type" value="Genomic_DNA"/>
</dbReference>
<proteinExistence type="predicted"/>
<gene>
    <name evidence="1" type="ORF">P5673_013143</name>
</gene>
<accession>A0AAD9QM27</accession>
<name>A0AAD9QM27_ACRCE</name>
<reference evidence="1" key="1">
    <citation type="journal article" date="2023" name="G3 (Bethesda)">
        <title>Whole genome assembly and annotation of the endangered Caribbean coral Acropora cervicornis.</title>
        <authorList>
            <person name="Selwyn J.D."/>
            <person name="Vollmer S.V."/>
        </authorList>
    </citation>
    <scope>NUCLEOTIDE SEQUENCE</scope>
    <source>
        <strain evidence="1">K2</strain>
    </source>
</reference>
<reference evidence="1" key="2">
    <citation type="journal article" date="2023" name="Science">
        <title>Genomic signatures of disease resistance in endangered staghorn corals.</title>
        <authorList>
            <person name="Vollmer S.V."/>
            <person name="Selwyn J.D."/>
            <person name="Despard B.A."/>
            <person name="Roesel C.L."/>
        </authorList>
    </citation>
    <scope>NUCLEOTIDE SEQUENCE</scope>
    <source>
        <strain evidence="1">K2</strain>
    </source>
</reference>
<organism evidence="1 2">
    <name type="scientific">Acropora cervicornis</name>
    <name type="common">Staghorn coral</name>
    <dbReference type="NCBI Taxonomy" id="6130"/>
    <lineage>
        <taxon>Eukaryota</taxon>
        <taxon>Metazoa</taxon>
        <taxon>Cnidaria</taxon>
        <taxon>Anthozoa</taxon>
        <taxon>Hexacorallia</taxon>
        <taxon>Scleractinia</taxon>
        <taxon>Astrocoeniina</taxon>
        <taxon>Acroporidae</taxon>
        <taxon>Acropora</taxon>
    </lineage>
</organism>